<keyword evidence="4" id="KW-0539">Nucleus</keyword>
<feature type="compositionally biased region" description="Basic and acidic residues" evidence="5">
    <location>
        <begin position="690"/>
        <end position="703"/>
    </location>
</feature>
<feature type="compositionally biased region" description="Acidic residues" evidence="5">
    <location>
        <begin position="158"/>
        <end position="184"/>
    </location>
</feature>
<feature type="region of interest" description="Disordered" evidence="5">
    <location>
        <begin position="52"/>
        <end position="104"/>
    </location>
</feature>
<feature type="compositionally biased region" description="Acidic residues" evidence="5">
    <location>
        <begin position="309"/>
        <end position="325"/>
    </location>
</feature>
<evidence type="ECO:0000256" key="2">
    <source>
        <dbReference type="ARBA" id="ARBA00009087"/>
    </source>
</evidence>
<gene>
    <name evidence="8" type="ORF">VTL71DRAFT_2080</name>
</gene>
<evidence type="ECO:0000313" key="8">
    <source>
        <dbReference type="EMBL" id="KAL2066009.1"/>
    </source>
</evidence>
<name>A0ABR4C7U9_9HELO</name>
<feature type="compositionally biased region" description="Basic residues" evidence="5">
    <location>
        <begin position="679"/>
        <end position="689"/>
    </location>
</feature>
<feature type="region of interest" description="Disordered" evidence="5">
    <location>
        <begin position="749"/>
        <end position="797"/>
    </location>
</feature>
<dbReference type="PANTHER" id="PTHR12202:SF0">
    <property type="entry name" value="ESF1 HOMOLOG"/>
    <property type="match status" value="1"/>
</dbReference>
<feature type="compositionally biased region" description="Polar residues" evidence="5">
    <location>
        <begin position="534"/>
        <end position="544"/>
    </location>
</feature>
<dbReference type="InterPro" id="IPR056750">
    <property type="entry name" value="RRM_ESF1"/>
</dbReference>
<feature type="compositionally biased region" description="Basic and acidic residues" evidence="5">
    <location>
        <begin position="611"/>
        <end position="628"/>
    </location>
</feature>
<feature type="region of interest" description="Disordered" evidence="5">
    <location>
        <begin position="290"/>
        <end position="331"/>
    </location>
</feature>
<proteinExistence type="inferred from homology"/>
<evidence type="ECO:0000256" key="5">
    <source>
        <dbReference type="SAM" id="MobiDB-lite"/>
    </source>
</evidence>
<feature type="region of interest" description="Disordered" evidence="5">
    <location>
        <begin position="1"/>
        <end position="33"/>
    </location>
</feature>
<organism evidence="8 9">
    <name type="scientific">Oculimacula yallundae</name>
    <dbReference type="NCBI Taxonomy" id="86028"/>
    <lineage>
        <taxon>Eukaryota</taxon>
        <taxon>Fungi</taxon>
        <taxon>Dikarya</taxon>
        <taxon>Ascomycota</taxon>
        <taxon>Pezizomycotina</taxon>
        <taxon>Leotiomycetes</taxon>
        <taxon>Helotiales</taxon>
        <taxon>Ploettnerulaceae</taxon>
        <taxon>Oculimacula</taxon>
    </lineage>
</organism>
<dbReference type="Pfam" id="PF08159">
    <property type="entry name" value="NUC153"/>
    <property type="match status" value="1"/>
</dbReference>
<feature type="compositionally biased region" description="Polar residues" evidence="5">
    <location>
        <begin position="512"/>
        <end position="521"/>
    </location>
</feature>
<feature type="compositionally biased region" description="Basic residues" evidence="5">
    <location>
        <begin position="567"/>
        <end position="576"/>
    </location>
</feature>
<feature type="compositionally biased region" description="Acidic residues" evidence="5">
    <location>
        <begin position="469"/>
        <end position="482"/>
    </location>
</feature>
<reference evidence="8 9" key="1">
    <citation type="journal article" date="2024" name="Commun. Biol.">
        <title>Comparative genomic analysis of thermophilic fungi reveals convergent evolutionary adaptations and gene losses.</title>
        <authorList>
            <person name="Steindorff A.S."/>
            <person name="Aguilar-Pontes M.V."/>
            <person name="Robinson A.J."/>
            <person name="Andreopoulos B."/>
            <person name="LaButti K."/>
            <person name="Kuo A."/>
            <person name="Mondo S."/>
            <person name="Riley R."/>
            <person name="Otillar R."/>
            <person name="Haridas S."/>
            <person name="Lipzen A."/>
            <person name="Grimwood J."/>
            <person name="Schmutz J."/>
            <person name="Clum A."/>
            <person name="Reid I.D."/>
            <person name="Moisan M.C."/>
            <person name="Butler G."/>
            <person name="Nguyen T.T.M."/>
            <person name="Dewar K."/>
            <person name="Conant G."/>
            <person name="Drula E."/>
            <person name="Henrissat B."/>
            <person name="Hansel C."/>
            <person name="Singer S."/>
            <person name="Hutchinson M.I."/>
            <person name="de Vries R.P."/>
            <person name="Natvig D.O."/>
            <person name="Powell A.J."/>
            <person name="Tsang A."/>
            <person name="Grigoriev I.V."/>
        </authorList>
    </citation>
    <scope>NUCLEOTIDE SEQUENCE [LARGE SCALE GENOMIC DNA]</scope>
    <source>
        <strain evidence="8 9">CBS 494.80</strain>
    </source>
</reference>
<feature type="region of interest" description="Disordered" evidence="5">
    <location>
        <begin position="154"/>
        <end position="237"/>
    </location>
</feature>
<protein>
    <recommendedName>
        <fullName evidence="10">NUC153 domain-containing protein</fullName>
    </recommendedName>
</protein>
<feature type="domain" description="NUC153" evidence="6">
    <location>
        <begin position="717"/>
        <end position="745"/>
    </location>
</feature>
<feature type="compositionally biased region" description="Basic and acidic residues" evidence="5">
    <location>
        <begin position="749"/>
        <end position="760"/>
    </location>
</feature>
<keyword evidence="3" id="KW-0175">Coiled coil</keyword>
<keyword evidence="9" id="KW-1185">Reference proteome</keyword>
<feature type="region of interest" description="Disordered" evidence="5">
    <location>
        <begin position="430"/>
        <end position="453"/>
    </location>
</feature>
<evidence type="ECO:0000259" key="6">
    <source>
        <dbReference type="Pfam" id="PF08159"/>
    </source>
</evidence>
<evidence type="ECO:0008006" key="10">
    <source>
        <dbReference type="Google" id="ProtNLM"/>
    </source>
</evidence>
<comment type="similarity">
    <text evidence="2">Belongs to the ESF1 family.</text>
</comment>
<feature type="domain" description="ESF1 RRM" evidence="7">
    <location>
        <begin position="245"/>
        <end position="407"/>
    </location>
</feature>
<comment type="caution">
    <text evidence="8">The sequence shown here is derived from an EMBL/GenBank/DDBJ whole genome shotgun (WGS) entry which is preliminary data.</text>
</comment>
<evidence type="ECO:0000313" key="9">
    <source>
        <dbReference type="Proteomes" id="UP001595075"/>
    </source>
</evidence>
<evidence type="ECO:0000256" key="1">
    <source>
        <dbReference type="ARBA" id="ARBA00004604"/>
    </source>
</evidence>
<feature type="compositionally biased region" description="Acidic residues" evidence="5">
    <location>
        <begin position="585"/>
        <end position="594"/>
    </location>
</feature>
<evidence type="ECO:0000256" key="4">
    <source>
        <dbReference type="ARBA" id="ARBA00023242"/>
    </source>
</evidence>
<dbReference type="Pfam" id="PF25121">
    <property type="entry name" value="RRM_ESF1"/>
    <property type="match status" value="1"/>
</dbReference>
<dbReference type="Proteomes" id="UP001595075">
    <property type="component" value="Unassembled WGS sequence"/>
</dbReference>
<dbReference type="InterPro" id="IPR039754">
    <property type="entry name" value="Esf1"/>
</dbReference>
<evidence type="ECO:0000256" key="3">
    <source>
        <dbReference type="ARBA" id="ARBA00023054"/>
    </source>
</evidence>
<feature type="compositionally biased region" description="Basic and acidic residues" evidence="5">
    <location>
        <begin position="185"/>
        <end position="196"/>
    </location>
</feature>
<dbReference type="EMBL" id="JAZHXI010000011">
    <property type="protein sequence ID" value="KAL2066009.1"/>
    <property type="molecule type" value="Genomic_DNA"/>
</dbReference>
<feature type="compositionally biased region" description="Basic and acidic residues" evidence="5">
    <location>
        <begin position="555"/>
        <end position="566"/>
    </location>
</feature>
<feature type="compositionally biased region" description="Acidic residues" evidence="5">
    <location>
        <begin position="205"/>
        <end position="219"/>
    </location>
</feature>
<feature type="compositionally biased region" description="Polar residues" evidence="5">
    <location>
        <begin position="52"/>
        <end position="64"/>
    </location>
</feature>
<sequence>MNREQKANTILESKSTKEKGAGEILARPRPTSASILTASKAAEKVSLLQNFDSPSHLTTPSTPQLRLLSPNAKMPKQKTPKGASAAASSEVNDPRFSNFLTDPRFRLPSKKHTRTKIDSRFSRMLKDDDFSNSATVDRYGRKLSTGGKKKALERLYVPDDEEEEEDDEDEEGDVEVEVEDDDVVEKELKRAEKYDPARGGGFSSSEDDSEDDEEDEEEGGVSLPEESFPDLQAEAAAVEMGEVSSRVAVVNMDWDNIRSVDLMAVFSSFVKPGGKILRISVYPSEFGKERMEREEMEGPPKSIFAQKEDEYEDVDSEEEDSEDEEEKIKKDLLKGDEGKEFDSAALRQYQLDRLRYYYAVVICSDNDTAYNIYQNTDGSEYLSSANVFDLRFIPDDVTFDDKPRDECESVPAGYKPIEFVTDALQHSKSKLTWDTTPEEASRKDAISQAFSGSRKDHLDNDLRAYLGSDSEDSEDSDNELDAENPATDSAPKLTRKELARQKMRAALGLSDEPTTSASKQSKGPVGDMEVTFTAGLSNATSSGVFENEPPIDETTAERYVRLEKERKARRKEKAKAKREGRDPDAEPAEGEDGNEAEKDMGFNDPFFNTDEAVKEKASKSIRKEERLKKREAKAAAAAASASQRAELELLMQENTISEGAGANLDHFDIKEIARAEKMARKKGKKGKKSLGKDKDGNEVEGGKRGGLQQGFEMDVGDERFSKLYQSHEFAIDPSNPKFVATEGMKKLLEEGRRKRDRDVGDGDEVVLEKRKKSKRKGGEEEGELSGLVERISKKSRQ</sequence>
<feature type="region of interest" description="Disordered" evidence="5">
    <location>
        <begin position="465"/>
        <end position="640"/>
    </location>
</feature>
<feature type="region of interest" description="Disordered" evidence="5">
    <location>
        <begin position="677"/>
        <end position="712"/>
    </location>
</feature>
<comment type="subcellular location">
    <subcellularLocation>
        <location evidence="1">Nucleus</location>
        <location evidence="1">Nucleolus</location>
    </subcellularLocation>
</comment>
<accession>A0ABR4C7U9</accession>
<dbReference type="InterPro" id="IPR012580">
    <property type="entry name" value="NUC153"/>
</dbReference>
<evidence type="ECO:0000259" key="7">
    <source>
        <dbReference type="Pfam" id="PF25121"/>
    </source>
</evidence>
<dbReference type="PANTHER" id="PTHR12202">
    <property type="entry name" value="ESF1 HOMOLOG"/>
    <property type="match status" value="1"/>
</dbReference>